<dbReference type="InterPro" id="IPR043504">
    <property type="entry name" value="Peptidase_S1_PA_chymotrypsin"/>
</dbReference>
<feature type="domain" description="Peptidase S1" evidence="7">
    <location>
        <begin position="1"/>
        <end position="232"/>
    </location>
</feature>
<evidence type="ECO:0000256" key="3">
    <source>
        <dbReference type="ARBA" id="ARBA00022670"/>
    </source>
</evidence>
<dbReference type="AlphaFoldDB" id="W4FRT1"/>
<proteinExistence type="predicted"/>
<dbReference type="PANTHER" id="PTHR24264">
    <property type="entry name" value="TRYPSIN-RELATED"/>
    <property type="match status" value="1"/>
</dbReference>
<dbReference type="InterPro" id="IPR050127">
    <property type="entry name" value="Serine_Proteases_S1"/>
</dbReference>
<evidence type="ECO:0000256" key="4">
    <source>
        <dbReference type="ARBA" id="ARBA00022801"/>
    </source>
</evidence>
<dbReference type="STRING" id="112090.W4FRT1"/>
<dbReference type="VEuPathDB" id="FungiDB:H257_14231"/>
<dbReference type="GO" id="GO:0004252">
    <property type="term" value="F:serine-type endopeptidase activity"/>
    <property type="evidence" value="ECO:0007669"/>
    <property type="project" value="InterPro"/>
</dbReference>
<keyword evidence="6" id="KW-0732">Signal</keyword>
<accession>W4FRT1</accession>
<gene>
    <name evidence="8" type="ORF">H257_14231</name>
</gene>
<reference evidence="8" key="1">
    <citation type="submission" date="2013-12" db="EMBL/GenBank/DDBJ databases">
        <title>The Genome Sequence of Aphanomyces astaci APO3.</title>
        <authorList>
            <consortium name="The Broad Institute Genomics Platform"/>
            <person name="Russ C."/>
            <person name="Tyler B."/>
            <person name="van West P."/>
            <person name="Dieguez-Uribeondo J."/>
            <person name="Young S.K."/>
            <person name="Zeng Q."/>
            <person name="Gargeya S."/>
            <person name="Fitzgerald M."/>
            <person name="Abouelleil A."/>
            <person name="Alvarado L."/>
            <person name="Chapman S.B."/>
            <person name="Gainer-Dewar J."/>
            <person name="Goldberg J."/>
            <person name="Griggs A."/>
            <person name="Gujja S."/>
            <person name="Hansen M."/>
            <person name="Howarth C."/>
            <person name="Imamovic A."/>
            <person name="Ireland A."/>
            <person name="Larimer J."/>
            <person name="McCowan C."/>
            <person name="Murphy C."/>
            <person name="Pearson M."/>
            <person name="Poon T.W."/>
            <person name="Priest M."/>
            <person name="Roberts A."/>
            <person name="Saif S."/>
            <person name="Shea T."/>
            <person name="Sykes S."/>
            <person name="Wortman J."/>
            <person name="Nusbaum C."/>
            <person name="Birren B."/>
        </authorList>
    </citation>
    <scope>NUCLEOTIDE SEQUENCE [LARGE SCALE GENOMIC DNA]</scope>
    <source>
        <strain evidence="8">APO3</strain>
    </source>
</reference>
<dbReference type="GeneID" id="20816227"/>
<dbReference type="SUPFAM" id="SSF50494">
    <property type="entry name" value="Trypsin-like serine proteases"/>
    <property type="match status" value="1"/>
</dbReference>
<dbReference type="GO" id="GO:0005615">
    <property type="term" value="C:extracellular space"/>
    <property type="evidence" value="ECO:0007669"/>
    <property type="project" value="TreeGrafter"/>
</dbReference>
<feature type="signal peptide" evidence="6">
    <location>
        <begin position="1"/>
        <end position="15"/>
    </location>
</feature>
<evidence type="ECO:0000313" key="8">
    <source>
        <dbReference type="EMBL" id="ETV70200.1"/>
    </source>
</evidence>
<dbReference type="InterPro" id="IPR001254">
    <property type="entry name" value="Trypsin_dom"/>
</dbReference>
<keyword evidence="5" id="KW-0843">Virulence</keyword>
<dbReference type="RefSeq" id="XP_009840296.1">
    <property type="nucleotide sequence ID" value="XM_009841994.1"/>
</dbReference>
<name>W4FRT1_APHAT</name>
<keyword evidence="3" id="KW-0645">Protease</keyword>
<keyword evidence="2" id="KW-0964">Secreted</keyword>
<evidence type="ECO:0000256" key="6">
    <source>
        <dbReference type="SAM" id="SignalP"/>
    </source>
</evidence>
<sequence length="235" mass="25213">MKFALLLAFTVAVGALTQDQIVPPKVACGDEVPDDGFEILGGQEAPEESSTVMLLGPRSHPMVRPIMGTHYSTGFADGELTTVTQEIKHPNGIDVRIIILDRNITTIQPVVRVLFSVVRADVLTWVRGWGYVRRGGPQSRVLKVLSVTTWSYARASAALFPRRVTDMMLGVGGEKGEDSCGGDLGGPLTIEINGVVRLVGVASWGGECGLLDKPGVHARVSTARAFIAPYSTCRR</sequence>
<dbReference type="Gene3D" id="2.40.10.10">
    <property type="entry name" value="Trypsin-like serine proteases"/>
    <property type="match status" value="1"/>
</dbReference>
<dbReference type="OrthoDB" id="6339452at2759"/>
<protein>
    <recommendedName>
        <fullName evidence="7">Peptidase S1 domain-containing protein</fullName>
    </recommendedName>
</protein>
<feature type="chain" id="PRO_5012972051" description="Peptidase S1 domain-containing protein" evidence="6">
    <location>
        <begin position="16"/>
        <end position="235"/>
    </location>
</feature>
<dbReference type="InterPro" id="IPR009003">
    <property type="entry name" value="Peptidase_S1_PA"/>
</dbReference>
<evidence type="ECO:0000256" key="2">
    <source>
        <dbReference type="ARBA" id="ARBA00022525"/>
    </source>
</evidence>
<dbReference type="GO" id="GO:0006508">
    <property type="term" value="P:proteolysis"/>
    <property type="evidence" value="ECO:0007669"/>
    <property type="project" value="UniProtKB-KW"/>
</dbReference>
<evidence type="ECO:0000259" key="7">
    <source>
        <dbReference type="PROSITE" id="PS50240"/>
    </source>
</evidence>
<dbReference type="PROSITE" id="PS50240">
    <property type="entry name" value="TRYPSIN_DOM"/>
    <property type="match status" value="1"/>
</dbReference>
<evidence type="ECO:0000256" key="1">
    <source>
        <dbReference type="ARBA" id="ARBA00004613"/>
    </source>
</evidence>
<comment type="subcellular location">
    <subcellularLocation>
        <location evidence="1">Secreted</location>
    </subcellularLocation>
</comment>
<dbReference type="SMART" id="SM00020">
    <property type="entry name" value="Tryp_SPc"/>
    <property type="match status" value="1"/>
</dbReference>
<evidence type="ECO:0000256" key="5">
    <source>
        <dbReference type="ARBA" id="ARBA00023026"/>
    </source>
</evidence>
<keyword evidence="4" id="KW-0378">Hydrolase</keyword>
<dbReference type="Pfam" id="PF00089">
    <property type="entry name" value="Trypsin"/>
    <property type="match status" value="1"/>
</dbReference>
<dbReference type="EMBL" id="KI913168">
    <property type="protein sequence ID" value="ETV70200.1"/>
    <property type="molecule type" value="Genomic_DNA"/>
</dbReference>
<dbReference type="PANTHER" id="PTHR24264:SF65">
    <property type="entry name" value="SRCR DOMAIN-CONTAINING PROTEIN"/>
    <property type="match status" value="1"/>
</dbReference>
<organism evidence="8">
    <name type="scientific">Aphanomyces astaci</name>
    <name type="common">Crayfish plague agent</name>
    <dbReference type="NCBI Taxonomy" id="112090"/>
    <lineage>
        <taxon>Eukaryota</taxon>
        <taxon>Sar</taxon>
        <taxon>Stramenopiles</taxon>
        <taxon>Oomycota</taxon>
        <taxon>Saprolegniomycetes</taxon>
        <taxon>Saprolegniales</taxon>
        <taxon>Verrucalvaceae</taxon>
        <taxon>Aphanomyces</taxon>
    </lineage>
</organism>